<dbReference type="AlphaFoldDB" id="A0A964TES5"/>
<dbReference type="InterPro" id="IPR025411">
    <property type="entry name" value="DUF4136"/>
</dbReference>
<sequence>MSCSAIRVNYDYDSQTDFSGYTTYNYFSDMQTGLSGLDERRLIRALDSMLQSKGYRLTEEPDFFINILSEEYRSAPNSAVGVGVGGTGRNVGGGVSIGLPISNSGIQRMIQFDFVDAQRDMLFWQAFSESGFRDNASPSVRESQLRAVVKKVFSKFPPKIK</sequence>
<keyword evidence="3" id="KW-1185">Reference proteome</keyword>
<evidence type="ECO:0000313" key="2">
    <source>
        <dbReference type="EMBL" id="NAY92894.1"/>
    </source>
</evidence>
<evidence type="ECO:0000313" key="3">
    <source>
        <dbReference type="Proteomes" id="UP000667650"/>
    </source>
</evidence>
<comment type="caution">
    <text evidence="2">The sequence shown here is derived from an EMBL/GenBank/DDBJ whole genome shotgun (WGS) entry which is preliminary data.</text>
</comment>
<name>A0A964TES5_9FLAO</name>
<reference evidence="2" key="1">
    <citation type="submission" date="2020-01" db="EMBL/GenBank/DDBJ databases">
        <title>Muricauda ochracea sp. nov., isolated from a tidal flat of Garorim bay in Korea.</title>
        <authorList>
            <person name="Kim D."/>
            <person name="Yoo Y."/>
            <person name="Kim J.-J."/>
        </authorList>
    </citation>
    <scope>NUCLEOTIDE SEQUENCE</scope>
    <source>
        <strain evidence="2">JGD-17</strain>
    </source>
</reference>
<gene>
    <name evidence="2" type="ORF">GTQ34_13305</name>
</gene>
<accession>A0A964TES5</accession>
<dbReference type="Proteomes" id="UP000667650">
    <property type="component" value="Unassembled WGS sequence"/>
</dbReference>
<proteinExistence type="predicted"/>
<organism evidence="2 3">
    <name type="scientific">Flagellimonas ochracea</name>
    <dbReference type="NCBI Taxonomy" id="2696472"/>
    <lineage>
        <taxon>Bacteria</taxon>
        <taxon>Pseudomonadati</taxon>
        <taxon>Bacteroidota</taxon>
        <taxon>Flavobacteriia</taxon>
        <taxon>Flavobacteriales</taxon>
        <taxon>Flavobacteriaceae</taxon>
        <taxon>Flagellimonas</taxon>
    </lineage>
</organism>
<feature type="domain" description="DUF4136" evidence="1">
    <location>
        <begin position="8"/>
        <end position="158"/>
    </location>
</feature>
<protein>
    <submittedName>
        <fullName evidence="2">DUF4136 domain-containing protein</fullName>
    </submittedName>
</protein>
<dbReference type="EMBL" id="JAAABI010000005">
    <property type="protein sequence ID" value="NAY92894.1"/>
    <property type="molecule type" value="Genomic_DNA"/>
</dbReference>
<dbReference type="Pfam" id="PF13590">
    <property type="entry name" value="DUF4136"/>
    <property type="match status" value="1"/>
</dbReference>
<evidence type="ECO:0000259" key="1">
    <source>
        <dbReference type="Pfam" id="PF13590"/>
    </source>
</evidence>
<dbReference type="Gene3D" id="3.30.160.670">
    <property type="match status" value="1"/>
</dbReference>